<keyword evidence="2 3" id="KW-0040">ANK repeat</keyword>
<keyword evidence="1" id="KW-0677">Repeat</keyword>
<feature type="repeat" description="ANK" evidence="3">
    <location>
        <begin position="43"/>
        <end position="75"/>
    </location>
</feature>
<feature type="repeat" description="ANK" evidence="3">
    <location>
        <begin position="77"/>
        <end position="109"/>
    </location>
</feature>
<dbReference type="GO" id="GO:0004842">
    <property type="term" value="F:ubiquitin-protein transferase activity"/>
    <property type="evidence" value="ECO:0007669"/>
    <property type="project" value="TreeGrafter"/>
</dbReference>
<dbReference type="EMBL" id="ML994112">
    <property type="protein sequence ID" value="KAF2198864.1"/>
    <property type="molecule type" value="Genomic_DNA"/>
</dbReference>
<protein>
    <submittedName>
        <fullName evidence="4">Ankyrin</fullName>
    </submittedName>
</protein>
<dbReference type="OrthoDB" id="3664645at2759"/>
<dbReference type="Pfam" id="PF12796">
    <property type="entry name" value="Ank_2"/>
    <property type="match status" value="2"/>
</dbReference>
<evidence type="ECO:0000313" key="5">
    <source>
        <dbReference type="Proteomes" id="UP000799536"/>
    </source>
</evidence>
<evidence type="ECO:0000313" key="4">
    <source>
        <dbReference type="EMBL" id="KAF2198864.1"/>
    </source>
</evidence>
<name>A0A9P4MN00_9PLEO</name>
<organism evidence="4 5">
    <name type="scientific">Delitschia confertaspora ATCC 74209</name>
    <dbReference type="NCBI Taxonomy" id="1513339"/>
    <lineage>
        <taxon>Eukaryota</taxon>
        <taxon>Fungi</taxon>
        <taxon>Dikarya</taxon>
        <taxon>Ascomycota</taxon>
        <taxon>Pezizomycotina</taxon>
        <taxon>Dothideomycetes</taxon>
        <taxon>Pleosporomycetidae</taxon>
        <taxon>Pleosporales</taxon>
        <taxon>Delitschiaceae</taxon>
        <taxon>Delitschia</taxon>
    </lineage>
</organism>
<comment type="caution">
    <text evidence="4">The sequence shown here is derived from an EMBL/GenBank/DDBJ whole genome shotgun (WGS) entry which is preliminary data.</text>
</comment>
<dbReference type="PROSITE" id="PS50297">
    <property type="entry name" value="ANK_REP_REGION"/>
    <property type="match status" value="1"/>
</dbReference>
<evidence type="ECO:0000256" key="3">
    <source>
        <dbReference type="PROSITE-ProRule" id="PRU00023"/>
    </source>
</evidence>
<dbReference type="Proteomes" id="UP000799536">
    <property type="component" value="Unassembled WGS sequence"/>
</dbReference>
<dbReference type="AlphaFoldDB" id="A0A9P4MN00"/>
<dbReference type="InterPro" id="IPR036770">
    <property type="entry name" value="Ankyrin_rpt-contain_sf"/>
</dbReference>
<dbReference type="SMART" id="SM00248">
    <property type="entry name" value="ANK"/>
    <property type="match status" value="4"/>
</dbReference>
<accession>A0A9P4MN00</accession>
<evidence type="ECO:0000256" key="2">
    <source>
        <dbReference type="ARBA" id="ARBA00023043"/>
    </source>
</evidence>
<dbReference type="InterPro" id="IPR002110">
    <property type="entry name" value="Ankyrin_rpt"/>
</dbReference>
<dbReference type="SUPFAM" id="SSF48403">
    <property type="entry name" value="Ankyrin repeat"/>
    <property type="match status" value="1"/>
</dbReference>
<keyword evidence="5" id="KW-1185">Reference proteome</keyword>
<dbReference type="Gene3D" id="1.25.40.20">
    <property type="entry name" value="Ankyrin repeat-containing domain"/>
    <property type="match status" value="1"/>
</dbReference>
<feature type="repeat" description="ANK" evidence="3">
    <location>
        <begin position="8"/>
        <end position="32"/>
    </location>
</feature>
<reference evidence="4" key="1">
    <citation type="journal article" date="2020" name="Stud. Mycol.">
        <title>101 Dothideomycetes genomes: a test case for predicting lifestyles and emergence of pathogens.</title>
        <authorList>
            <person name="Haridas S."/>
            <person name="Albert R."/>
            <person name="Binder M."/>
            <person name="Bloem J."/>
            <person name="Labutti K."/>
            <person name="Salamov A."/>
            <person name="Andreopoulos B."/>
            <person name="Baker S."/>
            <person name="Barry K."/>
            <person name="Bills G."/>
            <person name="Bluhm B."/>
            <person name="Cannon C."/>
            <person name="Castanera R."/>
            <person name="Culley D."/>
            <person name="Daum C."/>
            <person name="Ezra D."/>
            <person name="Gonzalez J."/>
            <person name="Henrissat B."/>
            <person name="Kuo A."/>
            <person name="Liang C."/>
            <person name="Lipzen A."/>
            <person name="Lutzoni F."/>
            <person name="Magnuson J."/>
            <person name="Mondo S."/>
            <person name="Nolan M."/>
            <person name="Ohm R."/>
            <person name="Pangilinan J."/>
            <person name="Park H.-J."/>
            <person name="Ramirez L."/>
            <person name="Alfaro M."/>
            <person name="Sun H."/>
            <person name="Tritt A."/>
            <person name="Yoshinaga Y."/>
            <person name="Zwiers L.-H."/>
            <person name="Turgeon B."/>
            <person name="Goodwin S."/>
            <person name="Spatafora J."/>
            <person name="Crous P."/>
            <person name="Grigoriev I."/>
        </authorList>
    </citation>
    <scope>NUCLEOTIDE SEQUENCE</scope>
    <source>
        <strain evidence="4">ATCC 74209</strain>
    </source>
</reference>
<dbReference type="PANTHER" id="PTHR24171">
    <property type="entry name" value="ANKYRIN REPEAT DOMAIN-CONTAINING PROTEIN 39-RELATED"/>
    <property type="match status" value="1"/>
</dbReference>
<sequence>DANCNNSEGYTPLLRALCGGRERIVRTLLETGDVDVDCIVDARNRTPLVVATTRRYDAVTQALLEHGASVHIEEDATDETVLHRASAADIQNIVRALLKNGAQFVARDSKNDTPLLQASSGQEAGIIRLLVECGADPTGRPQIGQRKP</sequence>
<dbReference type="GO" id="GO:0085020">
    <property type="term" value="P:protein K6-linked ubiquitination"/>
    <property type="evidence" value="ECO:0007669"/>
    <property type="project" value="TreeGrafter"/>
</dbReference>
<gene>
    <name evidence="4" type="ORF">GQ43DRAFT_492676</name>
</gene>
<evidence type="ECO:0000256" key="1">
    <source>
        <dbReference type="ARBA" id="ARBA00022737"/>
    </source>
</evidence>
<feature type="non-terminal residue" evidence="4">
    <location>
        <position position="1"/>
    </location>
</feature>
<proteinExistence type="predicted"/>
<dbReference type="PROSITE" id="PS50088">
    <property type="entry name" value="ANK_REPEAT"/>
    <property type="match status" value="3"/>
</dbReference>
<dbReference type="PANTHER" id="PTHR24171:SF8">
    <property type="entry name" value="BRCA1-ASSOCIATED RING DOMAIN PROTEIN 1"/>
    <property type="match status" value="1"/>
</dbReference>